<dbReference type="AlphaFoldDB" id="A0A7S4A8R0"/>
<accession>A0A7S4A8R0</accession>
<proteinExistence type="predicted"/>
<organism evidence="2">
    <name type="scientific">Pseudo-nitzschia australis</name>
    <dbReference type="NCBI Taxonomy" id="44445"/>
    <lineage>
        <taxon>Eukaryota</taxon>
        <taxon>Sar</taxon>
        <taxon>Stramenopiles</taxon>
        <taxon>Ochrophyta</taxon>
        <taxon>Bacillariophyta</taxon>
        <taxon>Bacillariophyceae</taxon>
        <taxon>Bacillariophycidae</taxon>
        <taxon>Bacillariales</taxon>
        <taxon>Bacillariaceae</taxon>
        <taxon>Pseudo-nitzschia</taxon>
    </lineage>
</organism>
<dbReference type="EMBL" id="HBIX01000077">
    <property type="protein sequence ID" value="CAE0707345.1"/>
    <property type="molecule type" value="Transcribed_RNA"/>
</dbReference>
<evidence type="ECO:0000313" key="2">
    <source>
        <dbReference type="EMBL" id="CAE0707345.1"/>
    </source>
</evidence>
<reference evidence="2" key="1">
    <citation type="submission" date="2021-01" db="EMBL/GenBank/DDBJ databases">
        <authorList>
            <person name="Corre E."/>
            <person name="Pelletier E."/>
            <person name="Niang G."/>
            <person name="Scheremetjew M."/>
            <person name="Finn R."/>
            <person name="Kale V."/>
            <person name="Holt S."/>
            <person name="Cochrane G."/>
            <person name="Meng A."/>
            <person name="Brown T."/>
            <person name="Cohen L."/>
        </authorList>
    </citation>
    <scope>NUCLEOTIDE SEQUENCE</scope>
    <source>
        <strain evidence="2">10249 10 AB</strain>
    </source>
</reference>
<name>A0A7S4A8R0_9STRA</name>
<feature type="region of interest" description="Disordered" evidence="1">
    <location>
        <begin position="1"/>
        <end position="23"/>
    </location>
</feature>
<evidence type="ECO:0000256" key="1">
    <source>
        <dbReference type="SAM" id="MobiDB-lite"/>
    </source>
</evidence>
<gene>
    <name evidence="2" type="ORF">PAUS00366_LOCUS65</name>
</gene>
<sequence length="241" mass="27626">MQTSIPISRRAKTDKYCRSPSSSQSLLQAQDSHIRSRLLHRLGIHHQNESVSSEIPHVTRGELHSIQTKHESVSFFQPLRECKGHLLPTAIYPTTFTTSTHGAIRIDFLMKNTSASSSIRTRTRKVRFDKKVLVIPIPSRHAYSNRIKKTFWRDGSELQDTADRNQYEYTSEGSDWSTVLEDEDMYIDVDTGEKVHPCWVEHEEDEGQDNIEDDVDSTEREPFKSLPLTEIANLARGLSCI</sequence>
<protein>
    <submittedName>
        <fullName evidence="2">Uncharacterized protein</fullName>
    </submittedName>
</protein>